<dbReference type="GO" id="GO:0019843">
    <property type="term" value="F:rRNA binding"/>
    <property type="evidence" value="ECO:0007669"/>
    <property type="project" value="UniProtKB-UniRule"/>
</dbReference>
<evidence type="ECO:0000313" key="9">
    <source>
        <dbReference type="EMBL" id="SCX85452.1"/>
    </source>
</evidence>
<keyword evidence="4 7" id="KW-0689">Ribosomal protein</keyword>
<organism evidence="9 10">
    <name type="scientific">Thiohalorhabdus denitrificans</name>
    <dbReference type="NCBI Taxonomy" id="381306"/>
    <lineage>
        <taxon>Bacteria</taxon>
        <taxon>Pseudomonadati</taxon>
        <taxon>Pseudomonadota</taxon>
        <taxon>Gammaproteobacteria</taxon>
        <taxon>Thiohalorhabdales</taxon>
        <taxon>Thiohalorhabdaceae</taxon>
        <taxon>Thiohalorhabdus</taxon>
    </lineage>
</organism>
<dbReference type="Pfam" id="PF01281">
    <property type="entry name" value="Ribosomal_L9_N"/>
    <property type="match status" value="1"/>
</dbReference>
<sequence length="148" mass="16227">MEVILLEKVENLGGLGDVVNVAPGYARNYLVPKEKALLATEGNKKRFEAQRKAFEARQAELLEFYQSLGKKIDGTTVQLDRRVAEAGRLFGSVANADIADALKEQGYEVERGMILLPEGPIKEVGDHEVQVRLHPDVIVTITISVAGI</sequence>
<dbReference type="InterPro" id="IPR009027">
    <property type="entry name" value="Ribosomal_bL9/RNase_H1_N"/>
</dbReference>
<dbReference type="InterPro" id="IPR020069">
    <property type="entry name" value="Ribosomal_bL9_C"/>
</dbReference>
<dbReference type="GO" id="GO:0006412">
    <property type="term" value="P:translation"/>
    <property type="evidence" value="ECO:0007669"/>
    <property type="project" value="UniProtKB-UniRule"/>
</dbReference>
<dbReference type="SUPFAM" id="SSF55658">
    <property type="entry name" value="L9 N-domain-like"/>
    <property type="match status" value="1"/>
</dbReference>
<dbReference type="GO" id="GO:0005840">
    <property type="term" value="C:ribosome"/>
    <property type="evidence" value="ECO:0007669"/>
    <property type="project" value="UniProtKB-KW"/>
</dbReference>
<keyword evidence="10" id="KW-1185">Reference proteome</keyword>
<dbReference type="HAMAP" id="MF_00503">
    <property type="entry name" value="Ribosomal_bL9"/>
    <property type="match status" value="1"/>
</dbReference>
<dbReference type="InterPro" id="IPR020070">
    <property type="entry name" value="Ribosomal_bL9_N"/>
</dbReference>
<proteinExistence type="inferred from homology"/>
<evidence type="ECO:0000256" key="6">
    <source>
        <dbReference type="ARBA" id="ARBA00035292"/>
    </source>
</evidence>
<dbReference type="Gene3D" id="3.40.5.10">
    <property type="entry name" value="Ribosomal protein L9, N-terminal domain"/>
    <property type="match status" value="1"/>
</dbReference>
<dbReference type="GO" id="GO:0003735">
    <property type="term" value="F:structural constituent of ribosome"/>
    <property type="evidence" value="ECO:0007669"/>
    <property type="project" value="InterPro"/>
</dbReference>
<protein>
    <recommendedName>
        <fullName evidence="6 7">Large ribosomal subunit protein bL9</fullName>
    </recommendedName>
</protein>
<dbReference type="GO" id="GO:1990904">
    <property type="term" value="C:ribonucleoprotein complex"/>
    <property type="evidence" value="ECO:0007669"/>
    <property type="project" value="UniProtKB-KW"/>
</dbReference>
<dbReference type="InterPro" id="IPR036935">
    <property type="entry name" value="Ribosomal_bL9_N_sf"/>
</dbReference>
<evidence type="ECO:0000259" key="8">
    <source>
        <dbReference type="PROSITE" id="PS00651"/>
    </source>
</evidence>
<comment type="function">
    <text evidence="7">Binds to the 23S rRNA.</text>
</comment>
<dbReference type="InterPro" id="IPR000244">
    <property type="entry name" value="Ribosomal_bL9"/>
</dbReference>
<dbReference type="PROSITE" id="PS00651">
    <property type="entry name" value="RIBOSOMAL_L9"/>
    <property type="match status" value="1"/>
</dbReference>
<dbReference type="Pfam" id="PF03948">
    <property type="entry name" value="Ribosomal_L9_C"/>
    <property type="match status" value="1"/>
</dbReference>
<evidence type="ECO:0000256" key="1">
    <source>
        <dbReference type="ARBA" id="ARBA00010605"/>
    </source>
</evidence>
<dbReference type="FunFam" id="3.40.5.10:FF:000003">
    <property type="entry name" value="50S ribosomal protein L9"/>
    <property type="match status" value="1"/>
</dbReference>
<dbReference type="Gene3D" id="3.10.430.100">
    <property type="entry name" value="Ribosomal protein L9, C-terminal domain"/>
    <property type="match status" value="1"/>
</dbReference>
<dbReference type="InterPro" id="IPR020594">
    <property type="entry name" value="Ribosomal_bL9_bac/chp"/>
</dbReference>
<dbReference type="SUPFAM" id="SSF55653">
    <property type="entry name" value="Ribosomal protein L9 C-domain"/>
    <property type="match status" value="1"/>
</dbReference>
<name>A0A0N8PN05_9GAMM</name>
<evidence type="ECO:0000256" key="2">
    <source>
        <dbReference type="ARBA" id="ARBA00022730"/>
    </source>
</evidence>
<evidence type="ECO:0000256" key="3">
    <source>
        <dbReference type="ARBA" id="ARBA00022884"/>
    </source>
</evidence>
<evidence type="ECO:0000256" key="7">
    <source>
        <dbReference type="HAMAP-Rule" id="MF_00503"/>
    </source>
</evidence>
<reference evidence="10" key="1">
    <citation type="submission" date="2016-10" db="EMBL/GenBank/DDBJ databases">
        <authorList>
            <person name="Varghese N."/>
        </authorList>
    </citation>
    <scope>NUCLEOTIDE SEQUENCE [LARGE SCALE GENOMIC DNA]</scope>
    <source>
        <strain evidence="10">HL 19</strain>
    </source>
</reference>
<dbReference type="InterPro" id="IPR036791">
    <property type="entry name" value="Ribosomal_bL9_C_sf"/>
</dbReference>
<dbReference type="RefSeq" id="WP_054966197.1">
    <property type="nucleotide sequence ID" value="NZ_FMUN01000001.1"/>
</dbReference>
<dbReference type="PATRIC" id="fig|381306.5.peg.367"/>
<keyword evidence="5 7" id="KW-0687">Ribonucleoprotein</keyword>
<evidence type="ECO:0000256" key="4">
    <source>
        <dbReference type="ARBA" id="ARBA00022980"/>
    </source>
</evidence>
<evidence type="ECO:0000256" key="5">
    <source>
        <dbReference type="ARBA" id="ARBA00023274"/>
    </source>
</evidence>
<evidence type="ECO:0000313" key="10">
    <source>
        <dbReference type="Proteomes" id="UP000183104"/>
    </source>
</evidence>
<accession>A0A0N8PN05</accession>
<dbReference type="STRING" id="381306.AN478_08595"/>
<comment type="similarity">
    <text evidence="1 7">Belongs to the bacterial ribosomal protein bL9 family.</text>
</comment>
<keyword evidence="3 7" id="KW-0694">RNA-binding</keyword>
<dbReference type="OrthoDB" id="9788336at2"/>
<dbReference type="PANTHER" id="PTHR21368">
    <property type="entry name" value="50S RIBOSOMAL PROTEIN L9"/>
    <property type="match status" value="1"/>
</dbReference>
<feature type="domain" description="Ribosomal protein L9" evidence="8">
    <location>
        <begin position="13"/>
        <end position="40"/>
    </location>
</feature>
<dbReference type="AlphaFoldDB" id="A0A0N8PN05"/>
<gene>
    <name evidence="7" type="primary">rplI</name>
    <name evidence="9" type="ORF">SAMN05661077_0686</name>
</gene>
<keyword evidence="2 7" id="KW-0699">rRNA-binding</keyword>
<dbReference type="Proteomes" id="UP000183104">
    <property type="component" value="Unassembled WGS sequence"/>
</dbReference>
<dbReference type="NCBIfam" id="TIGR00158">
    <property type="entry name" value="L9"/>
    <property type="match status" value="1"/>
</dbReference>
<dbReference type="EMBL" id="FMUN01000001">
    <property type="protein sequence ID" value="SCX85452.1"/>
    <property type="molecule type" value="Genomic_DNA"/>
</dbReference>